<dbReference type="HAMAP" id="MF_01660">
    <property type="entry name" value="MenH"/>
    <property type="match status" value="1"/>
</dbReference>
<dbReference type="PANTHER" id="PTHR42916:SF1">
    <property type="entry name" value="PROTEIN PHYLLO, CHLOROPLASTIC"/>
    <property type="match status" value="1"/>
</dbReference>
<evidence type="ECO:0000313" key="6">
    <source>
        <dbReference type="Proteomes" id="UP000318937"/>
    </source>
</evidence>
<comment type="similarity">
    <text evidence="3">Belongs to the AB hydrolase superfamily. MenH family.</text>
</comment>
<keyword evidence="6" id="KW-1185">Reference proteome</keyword>
<keyword evidence="1 3" id="KW-0474">Menaquinone biosynthesis</keyword>
<dbReference type="PRINTS" id="PR00111">
    <property type="entry name" value="ABHYDROLASE"/>
</dbReference>
<comment type="caution">
    <text evidence="5">The sequence shown here is derived from an EMBL/GenBank/DDBJ whole genome shotgun (WGS) entry which is preliminary data.</text>
</comment>
<dbReference type="SUPFAM" id="SSF53474">
    <property type="entry name" value="alpha/beta-Hydrolases"/>
    <property type="match status" value="1"/>
</dbReference>
<keyword evidence="2 3" id="KW-0456">Lyase</keyword>
<dbReference type="EMBL" id="VDGG01000019">
    <property type="protein sequence ID" value="TQR14690.1"/>
    <property type="molecule type" value="Genomic_DNA"/>
</dbReference>
<organism evidence="5 6">
    <name type="scientific">Psychrobacillus soli</name>
    <dbReference type="NCBI Taxonomy" id="1543965"/>
    <lineage>
        <taxon>Bacteria</taxon>
        <taxon>Bacillati</taxon>
        <taxon>Bacillota</taxon>
        <taxon>Bacilli</taxon>
        <taxon>Bacillales</taxon>
        <taxon>Bacillaceae</taxon>
        <taxon>Psychrobacillus</taxon>
    </lineage>
</organism>
<evidence type="ECO:0000256" key="3">
    <source>
        <dbReference type="HAMAP-Rule" id="MF_01660"/>
    </source>
</evidence>
<dbReference type="Pfam" id="PF00561">
    <property type="entry name" value="Abhydrolase_1"/>
    <property type="match status" value="1"/>
</dbReference>
<dbReference type="NCBIfam" id="TIGR03695">
    <property type="entry name" value="menH_SHCHC"/>
    <property type="match status" value="1"/>
</dbReference>
<comment type="pathway">
    <text evidence="3">Quinol/quinone metabolism; menaquinone biosynthesis.</text>
</comment>
<comment type="function">
    <text evidence="3">Catalyzes a proton abstraction reaction that results in 2,5-elimination of pyruvate from 2-succinyl-5-enolpyruvyl-6-hydroxy-3-cyclohexene-1-carboxylate (SEPHCHC) and the formation of 2-succinyl-6-hydroxy-2,4-cyclohexadiene-1-carboxylate (SHCHC).</text>
</comment>
<dbReference type="GO" id="GO:0070205">
    <property type="term" value="F:2-succinyl-6-hydroxy-2,4-cyclohexadiene-1-carboxylate synthase activity"/>
    <property type="evidence" value="ECO:0007669"/>
    <property type="project" value="UniProtKB-UniRule"/>
</dbReference>
<evidence type="ECO:0000256" key="1">
    <source>
        <dbReference type="ARBA" id="ARBA00022428"/>
    </source>
</evidence>
<accession>A0A544TB48</accession>
<dbReference type="InterPro" id="IPR029058">
    <property type="entry name" value="AB_hydrolase_fold"/>
</dbReference>
<dbReference type="AlphaFoldDB" id="A0A544TB48"/>
<evidence type="ECO:0000259" key="4">
    <source>
        <dbReference type="Pfam" id="PF00561"/>
    </source>
</evidence>
<protein>
    <recommendedName>
        <fullName evidence="3">Putative 2-succinyl-6-hydroxy-2,4-cyclohexadiene-1-carboxylate synthase</fullName>
        <shortName evidence="3">SHCHC synthase</shortName>
        <ecNumber evidence="3">4.2.99.20</ecNumber>
    </recommendedName>
</protein>
<dbReference type="OrthoDB" id="9808398at2"/>
<dbReference type="InterPro" id="IPR000073">
    <property type="entry name" value="AB_hydrolase_1"/>
</dbReference>
<dbReference type="InterPro" id="IPR022485">
    <property type="entry name" value="SHCHC_synthase_MenH"/>
</dbReference>
<dbReference type="UniPathway" id="UPA00079"/>
<sequence>MNLMVRSVNLHMKRYNIGAPKKVVWLHGFTGSSSTWKEVISLLPSSMELLTIDLIGHGQTDKPSDSAYYFVEEQLRELHALFQQLEWTHFTLVGYSMGGRLALAYAAKYPVDALILESSSPGLAGEEERQKRKLSDELLAERIMKEGVISFVDFWEGIPLFHTQKRLPVEKQEVIREERLAQSAVGLSNSLRGFSTGIQPSYWDVLSELSIPVFLLVGELDLKFCAIARRMENELPNAKLVVVKDAGHAIHVEKPKIFATIIEKVILEEE</sequence>
<gene>
    <name evidence="3 5" type="primary">menH</name>
    <name evidence="5" type="ORF">FG383_10910</name>
</gene>
<comment type="subunit">
    <text evidence="3">Monomer.</text>
</comment>
<evidence type="ECO:0000313" key="5">
    <source>
        <dbReference type="EMBL" id="TQR14690.1"/>
    </source>
</evidence>
<dbReference type="Proteomes" id="UP000318937">
    <property type="component" value="Unassembled WGS sequence"/>
</dbReference>
<dbReference type="EC" id="4.2.99.20" evidence="3"/>
<dbReference type="RefSeq" id="WP_142607446.1">
    <property type="nucleotide sequence ID" value="NZ_VDGG01000019.1"/>
</dbReference>
<proteinExistence type="inferred from homology"/>
<dbReference type="PANTHER" id="PTHR42916">
    <property type="entry name" value="2-SUCCINYL-5-ENOLPYRUVYL-6-HYDROXY-3-CYCLOHEXENE-1-CARBOXYLATE SYNTHASE"/>
    <property type="match status" value="1"/>
</dbReference>
<feature type="domain" description="AB hydrolase-1" evidence="4">
    <location>
        <begin position="23"/>
        <end position="255"/>
    </location>
</feature>
<comment type="catalytic activity">
    <reaction evidence="3">
        <text>5-enolpyruvoyl-6-hydroxy-2-succinyl-cyclohex-3-ene-1-carboxylate = (1R,6R)-6-hydroxy-2-succinyl-cyclohexa-2,4-diene-1-carboxylate + pyruvate</text>
        <dbReference type="Rhea" id="RHEA:25597"/>
        <dbReference type="ChEBI" id="CHEBI:15361"/>
        <dbReference type="ChEBI" id="CHEBI:58689"/>
        <dbReference type="ChEBI" id="CHEBI:58818"/>
        <dbReference type="EC" id="4.2.99.20"/>
    </reaction>
</comment>
<dbReference type="Gene3D" id="3.40.50.1820">
    <property type="entry name" value="alpha/beta hydrolase"/>
    <property type="match status" value="1"/>
</dbReference>
<reference evidence="5 6" key="1">
    <citation type="submission" date="2019-05" db="EMBL/GenBank/DDBJ databases">
        <title>Psychrobacillus vulpis sp. nov., a new species isolated from feces of a red fox that inhabits in The Tablas de Daimiel Natural Park, Albacete, Spain.</title>
        <authorList>
            <person name="Rodriguez M."/>
            <person name="Reina J.C."/>
            <person name="Bejar V."/>
            <person name="Llamas I."/>
        </authorList>
    </citation>
    <scope>NUCLEOTIDE SEQUENCE [LARGE SCALE GENOMIC DNA]</scope>
    <source>
        <strain evidence="5 6">NHI-2</strain>
    </source>
</reference>
<evidence type="ECO:0000256" key="2">
    <source>
        <dbReference type="ARBA" id="ARBA00023239"/>
    </source>
</evidence>
<name>A0A544TB48_9BACI</name>
<comment type="pathway">
    <text evidence="3">Quinol/quinone metabolism; 1,4-dihydroxy-2-naphthoate biosynthesis; 1,4-dihydroxy-2-naphthoate from chorismate: step 3/7.</text>
</comment>
<dbReference type="UniPathway" id="UPA01057">
    <property type="reaction ID" value="UER00900"/>
</dbReference>
<dbReference type="GO" id="GO:0009234">
    <property type="term" value="P:menaquinone biosynthetic process"/>
    <property type="evidence" value="ECO:0007669"/>
    <property type="project" value="UniProtKB-UniRule"/>
</dbReference>